<evidence type="ECO:0000313" key="7">
    <source>
        <dbReference type="Proteomes" id="UP000252707"/>
    </source>
</evidence>
<dbReference type="Proteomes" id="UP000252707">
    <property type="component" value="Unassembled WGS sequence"/>
</dbReference>
<accession>A0A369BXF5</accession>
<organism evidence="6 7">
    <name type="scientific">Thioalbus denitrificans</name>
    <dbReference type="NCBI Taxonomy" id="547122"/>
    <lineage>
        <taxon>Bacteria</taxon>
        <taxon>Pseudomonadati</taxon>
        <taxon>Pseudomonadota</taxon>
        <taxon>Gammaproteobacteria</taxon>
        <taxon>Chromatiales</taxon>
        <taxon>Ectothiorhodospiraceae</taxon>
        <taxon>Thioalbus</taxon>
    </lineage>
</organism>
<dbReference type="CDD" id="cd12107">
    <property type="entry name" value="Hemerythrin"/>
    <property type="match status" value="1"/>
</dbReference>
<dbReference type="GO" id="GO:0005344">
    <property type="term" value="F:oxygen carrier activity"/>
    <property type="evidence" value="ECO:0007669"/>
    <property type="project" value="UniProtKB-KW"/>
</dbReference>
<keyword evidence="3" id="KW-0479">Metal-binding</keyword>
<protein>
    <submittedName>
        <fullName evidence="6">Hemerythrin</fullName>
    </submittedName>
</protein>
<dbReference type="SUPFAM" id="SSF47188">
    <property type="entry name" value="Hemerythrin-like"/>
    <property type="match status" value="1"/>
</dbReference>
<evidence type="ECO:0000259" key="5">
    <source>
        <dbReference type="Pfam" id="PF01814"/>
    </source>
</evidence>
<dbReference type="InterPro" id="IPR050669">
    <property type="entry name" value="Hemerythrin"/>
</dbReference>
<evidence type="ECO:0000256" key="1">
    <source>
        <dbReference type="ARBA" id="ARBA00010587"/>
    </source>
</evidence>
<keyword evidence="2" id="KW-0561">Oxygen transport</keyword>
<comment type="similarity">
    <text evidence="1">Belongs to the hemerythrin family.</text>
</comment>
<gene>
    <name evidence="6" type="ORF">DFQ59_11092</name>
</gene>
<proteinExistence type="inferred from homology"/>
<reference evidence="6 7" key="1">
    <citation type="submission" date="2018-07" db="EMBL/GenBank/DDBJ databases">
        <title>Genomic Encyclopedia of Type Strains, Phase IV (KMG-IV): sequencing the most valuable type-strain genomes for metagenomic binning, comparative biology and taxonomic classification.</title>
        <authorList>
            <person name="Goeker M."/>
        </authorList>
    </citation>
    <scope>NUCLEOTIDE SEQUENCE [LARGE SCALE GENOMIC DNA]</scope>
    <source>
        <strain evidence="6 7">DSM 26407</strain>
    </source>
</reference>
<comment type="caution">
    <text evidence="6">The sequence shown here is derived from an EMBL/GenBank/DDBJ whole genome shotgun (WGS) entry which is preliminary data.</text>
</comment>
<keyword evidence="4" id="KW-0408">Iron</keyword>
<dbReference type="InterPro" id="IPR012827">
    <property type="entry name" value="Hemerythrin_metal-bd"/>
</dbReference>
<evidence type="ECO:0000256" key="2">
    <source>
        <dbReference type="ARBA" id="ARBA00022621"/>
    </source>
</evidence>
<dbReference type="EMBL" id="QPJY01000010">
    <property type="protein sequence ID" value="RCX26382.1"/>
    <property type="molecule type" value="Genomic_DNA"/>
</dbReference>
<dbReference type="AlphaFoldDB" id="A0A369BXF5"/>
<feature type="domain" description="Hemerythrin-like" evidence="5">
    <location>
        <begin position="68"/>
        <end position="184"/>
    </location>
</feature>
<sequence length="190" mass="21897">MKKLFDRYLQAALLVVLTVAALLAFLGPGAGSPLPWLVLLALAGGVYLSRRGEGEGGFLAWKEEYAVGIEVIDLEHKRLLNLINNLQAAVRFRTGEEFERQALEELVDYTRYHFQREEKLMEQHGYPDLVGHKAQHDQMINQVDTFVRRYEERGRDALAEVADYLRLWLLQHINGTDKKYVPYLQEQGVR</sequence>
<evidence type="ECO:0000256" key="4">
    <source>
        <dbReference type="ARBA" id="ARBA00023004"/>
    </source>
</evidence>
<keyword evidence="2" id="KW-0813">Transport</keyword>
<dbReference type="InterPro" id="IPR035938">
    <property type="entry name" value="Hemerythrin-like_sf"/>
</dbReference>
<dbReference type="InterPro" id="IPR012312">
    <property type="entry name" value="Hemerythrin-like"/>
</dbReference>
<name>A0A369BXF5_9GAMM</name>
<dbReference type="Gene3D" id="1.20.120.50">
    <property type="entry name" value="Hemerythrin-like"/>
    <property type="match status" value="1"/>
</dbReference>
<dbReference type="PROSITE" id="PS00550">
    <property type="entry name" value="HEMERYTHRINS"/>
    <property type="match status" value="1"/>
</dbReference>
<dbReference type="PANTHER" id="PTHR37164:SF1">
    <property type="entry name" value="BACTERIOHEMERYTHRIN"/>
    <property type="match status" value="1"/>
</dbReference>
<evidence type="ECO:0000256" key="3">
    <source>
        <dbReference type="ARBA" id="ARBA00022723"/>
    </source>
</evidence>
<dbReference type="NCBIfam" id="TIGR02481">
    <property type="entry name" value="hemeryth_dom"/>
    <property type="match status" value="1"/>
</dbReference>
<keyword evidence="7" id="KW-1185">Reference proteome</keyword>
<dbReference type="RefSeq" id="WP_170142201.1">
    <property type="nucleotide sequence ID" value="NZ_QPJY01000010.1"/>
</dbReference>
<dbReference type="GO" id="GO:0046872">
    <property type="term" value="F:metal ion binding"/>
    <property type="evidence" value="ECO:0007669"/>
    <property type="project" value="UniProtKB-KW"/>
</dbReference>
<dbReference type="Pfam" id="PF01814">
    <property type="entry name" value="Hemerythrin"/>
    <property type="match status" value="1"/>
</dbReference>
<dbReference type="InterPro" id="IPR016131">
    <property type="entry name" value="Haemerythrin_Fe_BS"/>
</dbReference>
<evidence type="ECO:0000313" key="6">
    <source>
        <dbReference type="EMBL" id="RCX26382.1"/>
    </source>
</evidence>
<dbReference type="PANTHER" id="PTHR37164">
    <property type="entry name" value="BACTERIOHEMERYTHRIN"/>
    <property type="match status" value="1"/>
</dbReference>
<dbReference type="NCBIfam" id="NF033749">
    <property type="entry name" value="bact_hemeryth"/>
    <property type="match status" value="1"/>
</dbReference>